<reference evidence="3 4" key="1">
    <citation type="journal article" date="2020" name="Nature">
        <title>Six reference-quality genomes reveal evolution of bat adaptations.</title>
        <authorList>
            <person name="Jebb D."/>
            <person name="Huang Z."/>
            <person name="Pippel M."/>
            <person name="Hughes G.M."/>
            <person name="Lavrichenko K."/>
            <person name="Devanna P."/>
            <person name="Winkler S."/>
            <person name="Jermiin L.S."/>
            <person name="Skirmuntt E.C."/>
            <person name="Katzourakis A."/>
            <person name="Burkitt-Gray L."/>
            <person name="Ray D.A."/>
            <person name="Sullivan K.A.M."/>
            <person name="Roscito J.G."/>
            <person name="Kirilenko B.M."/>
            <person name="Davalos L.M."/>
            <person name="Corthals A.P."/>
            <person name="Power M.L."/>
            <person name="Jones G."/>
            <person name="Ransome R.D."/>
            <person name="Dechmann D.K.N."/>
            <person name="Locatelli A.G."/>
            <person name="Puechmaille S.J."/>
            <person name="Fedrigo O."/>
            <person name="Jarvis E.D."/>
            <person name="Hiller M."/>
            <person name="Vernes S.C."/>
            <person name="Myers E.W."/>
            <person name="Teeling E.C."/>
        </authorList>
    </citation>
    <scope>NUCLEOTIDE SEQUENCE [LARGE SCALE GENOMIC DNA]</scope>
    <source>
        <strain evidence="3">MMolMol1</strain>
        <tissue evidence="3">Muscle</tissue>
    </source>
</reference>
<proteinExistence type="inferred from homology"/>
<comment type="caution">
    <text evidence="3">The sequence shown here is derived from an EMBL/GenBank/DDBJ whole genome shotgun (WGS) entry which is preliminary data.</text>
</comment>
<protein>
    <submittedName>
        <fullName evidence="3">Synaptonemal complex protein 3</fullName>
    </submittedName>
</protein>
<dbReference type="PANTHER" id="PTHR19368:SF15">
    <property type="entry name" value="XLR_SYCP3_FAM9 DOMAIN-CONTAINING PROTEIN"/>
    <property type="match status" value="1"/>
</dbReference>
<dbReference type="AlphaFoldDB" id="A0A7J8G3G8"/>
<comment type="similarity">
    <text evidence="1">Belongs to the XLR/SYCP3 family.</text>
</comment>
<evidence type="ECO:0000313" key="4">
    <source>
        <dbReference type="Proteomes" id="UP000550707"/>
    </source>
</evidence>
<dbReference type="GO" id="GO:0007286">
    <property type="term" value="P:spermatid development"/>
    <property type="evidence" value="ECO:0007669"/>
    <property type="project" value="TreeGrafter"/>
</dbReference>
<dbReference type="Proteomes" id="UP000550707">
    <property type="component" value="Unassembled WGS sequence"/>
</dbReference>
<organism evidence="3 4">
    <name type="scientific">Molossus molossus</name>
    <name type="common">Pallas' mastiff bat</name>
    <name type="synonym">Vespertilio molossus</name>
    <dbReference type="NCBI Taxonomy" id="27622"/>
    <lineage>
        <taxon>Eukaryota</taxon>
        <taxon>Metazoa</taxon>
        <taxon>Chordata</taxon>
        <taxon>Craniata</taxon>
        <taxon>Vertebrata</taxon>
        <taxon>Euteleostomi</taxon>
        <taxon>Mammalia</taxon>
        <taxon>Eutheria</taxon>
        <taxon>Laurasiatheria</taxon>
        <taxon>Chiroptera</taxon>
        <taxon>Yangochiroptera</taxon>
        <taxon>Molossidae</taxon>
        <taxon>Molossus</taxon>
    </lineage>
</organism>
<dbReference type="PANTHER" id="PTHR19368">
    <property type="entry name" value="XLR/SCP3/FAM9"/>
    <property type="match status" value="1"/>
</dbReference>
<evidence type="ECO:0000313" key="3">
    <source>
        <dbReference type="EMBL" id="KAF6453972.1"/>
    </source>
</evidence>
<feature type="region of interest" description="Disordered" evidence="2">
    <location>
        <begin position="1"/>
        <end position="25"/>
    </location>
</feature>
<sequence length="106" mass="11742">MVPSGRKHPEKGGKTPGEDQAGRAYDFEKEDKIDLACAEEDVTEVNTSAMDKLGKKRTSAVVEDVGGAVQNMLEKFGGMFSEILLFKENCFKPDTLYNNQCTQHCH</sequence>
<evidence type="ECO:0000256" key="1">
    <source>
        <dbReference type="ARBA" id="ARBA00010283"/>
    </source>
</evidence>
<dbReference type="EMBL" id="JACASF010000010">
    <property type="protein sequence ID" value="KAF6453972.1"/>
    <property type="molecule type" value="Genomic_DNA"/>
</dbReference>
<accession>A0A7J8G3G8</accession>
<keyword evidence="4" id="KW-1185">Reference proteome</keyword>
<dbReference type="GO" id="GO:0051321">
    <property type="term" value="P:meiotic cell cycle"/>
    <property type="evidence" value="ECO:0007669"/>
    <property type="project" value="TreeGrafter"/>
</dbReference>
<evidence type="ECO:0000256" key="2">
    <source>
        <dbReference type="SAM" id="MobiDB-lite"/>
    </source>
</evidence>
<name>A0A7J8G3G8_MOLMO</name>
<dbReference type="InterPro" id="IPR051443">
    <property type="entry name" value="XLR/SYCP3"/>
</dbReference>
<feature type="compositionally biased region" description="Basic and acidic residues" evidence="2">
    <location>
        <begin position="10"/>
        <end position="25"/>
    </location>
</feature>
<gene>
    <name evidence="3" type="ORF">HJG59_017679</name>
</gene>
<dbReference type="GO" id="GO:0000795">
    <property type="term" value="C:synaptonemal complex"/>
    <property type="evidence" value="ECO:0007669"/>
    <property type="project" value="TreeGrafter"/>
</dbReference>